<reference evidence="1 2" key="1">
    <citation type="submission" date="2018-02" db="EMBL/GenBank/DDBJ databases">
        <title>The genomes of Aspergillus section Nigri reveals drivers in fungal speciation.</title>
        <authorList>
            <consortium name="DOE Joint Genome Institute"/>
            <person name="Vesth T.C."/>
            <person name="Nybo J."/>
            <person name="Theobald S."/>
            <person name="Brandl J."/>
            <person name="Frisvad J.C."/>
            <person name="Nielsen K.F."/>
            <person name="Lyhne E.K."/>
            <person name="Kogle M.E."/>
            <person name="Kuo A."/>
            <person name="Riley R."/>
            <person name="Clum A."/>
            <person name="Nolan M."/>
            <person name="Lipzen A."/>
            <person name="Salamov A."/>
            <person name="Henrissat B."/>
            <person name="Wiebenga A."/>
            <person name="De vries R.P."/>
            <person name="Grigoriev I.V."/>
            <person name="Mortensen U.H."/>
            <person name="Andersen M.R."/>
            <person name="Baker S.E."/>
        </authorList>
    </citation>
    <scope>NUCLEOTIDE SEQUENCE [LARGE SCALE GENOMIC DNA]</scope>
    <source>
        <strain evidence="1 2">CBS 707.79</strain>
    </source>
</reference>
<gene>
    <name evidence="1" type="ORF">BO71DRAFT_427787</name>
</gene>
<organism evidence="1 2">
    <name type="scientific">Aspergillus ellipticus CBS 707.79</name>
    <dbReference type="NCBI Taxonomy" id="1448320"/>
    <lineage>
        <taxon>Eukaryota</taxon>
        <taxon>Fungi</taxon>
        <taxon>Dikarya</taxon>
        <taxon>Ascomycota</taxon>
        <taxon>Pezizomycotina</taxon>
        <taxon>Eurotiomycetes</taxon>
        <taxon>Eurotiomycetidae</taxon>
        <taxon>Eurotiales</taxon>
        <taxon>Aspergillaceae</taxon>
        <taxon>Aspergillus</taxon>
        <taxon>Aspergillus subgen. Circumdati</taxon>
    </lineage>
</organism>
<proteinExistence type="predicted"/>
<sequence length="154" mass="16886">MLINTVGPWSDIRARPEAPAATALGRKRQSVVNGRACKARGDPVFFGLAFQRSIGPRSLLRIFFLTPRPSGSITGYADWAQYDAHGSMEDASKMLAHLADDQGSRFRHAFDTPDEKHSLPPMLALPLPPLVLRLISLSSLLGFRVLQQPIAIVL</sequence>
<dbReference type="EMBL" id="KZ825834">
    <property type="protein sequence ID" value="PYH96708.1"/>
    <property type="molecule type" value="Genomic_DNA"/>
</dbReference>
<dbReference type="Proteomes" id="UP000247810">
    <property type="component" value="Unassembled WGS sequence"/>
</dbReference>
<evidence type="ECO:0000313" key="2">
    <source>
        <dbReference type="Proteomes" id="UP000247810"/>
    </source>
</evidence>
<name>A0A319E7M2_9EURO</name>
<dbReference type="AlphaFoldDB" id="A0A319E7M2"/>
<dbReference type="VEuPathDB" id="FungiDB:BO71DRAFT_427787"/>
<accession>A0A319E7M2</accession>
<evidence type="ECO:0000313" key="1">
    <source>
        <dbReference type="EMBL" id="PYH96708.1"/>
    </source>
</evidence>
<protein>
    <submittedName>
        <fullName evidence="1">Uncharacterized protein</fullName>
    </submittedName>
</protein>
<keyword evidence="2" id="KW-1185">Reference proteome</keyword>